<feature type="compositionally biased region" description="Basic and acidic residues" evidence="1">
    <location>
        <begin position="127"/>
        <end position="137"/>
    </location>
</feature>
<dbReference type="EMBL" id="MT143336">
    <property type="protein sequence ID" value="QJA95698.1"/>
    <property type="molecule type" value="Genomic_DNA"/>
</dbReference>
<reference evidence="2" key="1">
    <citation type="submission" date="2020-03" db="EMBL/GenBank/DDBJ databases">
        <title>The deep terrestrial virosphere.</title>
        <authorList>
            <person name="Holmfeldt K."/>
            <person name="Nilsson E."/>
            <person name="Simone D."/>
            <person name="Lopez-Fernandez M."/>
            <person name="Wu X."/>
            <person name="de Brujin I."/>
            <person name="Lundin D."/>
            <person name="Andersson A."/>
            <person name="Bertilsson S."/>
            <person name="Dopson M."/>
        </authorList>
    </citation>
    <scope>NUCLEOTIDE SEQUENCE</scope>
    <source>
        <strain evidence="2">MM415B05216</strain>
    </source>
</reference>
<evidence type="ECO:0000313" key="2">
    <source>
        <dbReference type="EMBL" id="QJA95698.1"/>
    </source>
</evidence>
<gene>
    <name evidence="2" type="ORF">MM415B05216_0005</name>
</gene>
<protein>
    <submittedName>
        <fullName evidence="2">Uncharacterized protein</fullName>
    </submittedName>
</protein>
<feature type="region of interest" description="Disordered" evidence="1">
    <location>
        <begin position="114"/>
        <end position="137"/>
    </location>
</feature>
<proteinExistence type="predicted"/>
<name>A0A6M3LSH5_9ZZZZ</name>
<sequence>MSSSTYQARLDTKLVAGIFRYLINNNILIRTRSTGISYALAYLHETLERAGKLIPFESVGQADEYLAMMGLRAGRRQRSEALLELAADPVDIQAPIITEQMAAEIEKALSKKSVRGSIKRTKQVELPPKKEEENLKE</sequence>
<accession>A0A6M3LSH5</accession>
<organism evidence="2">
    <name type="scientific">viral metagenome</name>
    <dbReference type="NCBI Taxonomy" id="1070528"/>
    <lineage>
        <taxon>unclassified sequences</taxon>
        <taxon>metagenomes</taxon>
        <taxon>organismal metagenomes</taxon>
    </lineage>
</organism>
<dbReference type="AlphaFoldDB" id="A0A6M3LSH5"/>
<evidence type="ECO:0000256" key="1">
    <source>
        <dbReference type="SAM" id="MobiDB-lite"/>
    </source>
</evidence>